<dbReference type="InterPro" id="IPR011991">
    <property type="entry name" value="ArsR-like_HTH"/>
</dbReference>
<name>E6U968_ETHHY</name>
<organism evidence="5 6">
    <name type="scientific">Ethanoligenens harbinense (strain DSM 18485 / JCM 12961 / CGMCC 1.5033 / YUAN-3)</name>
    <dbReference type="NCBI Taxonomy" id="663278"/>
    <lineage>
        <taxon>Bacteria</taxon>
        <taxon>Bacillati</taxon>
        <taxon>Bacillota</taxon>
        <taxon>Clostridia</taxon>
        <taxon>Eubacteriales</taxon>
        <taxon>Oscillospiraceae</taxon>
        <taxon>Ethanoligenens</taxon>
    </lineage>
</organism>
<dbReference type="KEGG" id="eha:Ethha_1697"/>
<dbReference type="SUPFAM" id="SSF46785">
    <property type="entry name" value="Winged helix' DNA-binding domain"/>
    <property type="match status" value="1"/>
</dbReference>
<keyword evidence="6" id="KW-1185">Reference proteome</keyword>
<dbReference type="InterPro" id="IPR036388">
    <property type="entry name" value="WH-like_DNA-bd_sf"/>
</dbReference>
<dbReference type="Gene3D" id="1.10.10.10">
    <property type="entry name" value="Winged helix-like DNA-binding domain superfamily/Winged helix DNA-binding domain"/>
    <property type="match status" value="1"/>
</dbReference>
<protein>
    <submittedName>
        <fullName evidence="5">Transcriptional regulator, ArsR family</fullName>
    </submittedName>
</protein>
<dbReference type="CDD" id="cd00090">
    <property type="entry name" value="HTH_ARSR"/>
    <property type="match status" value="1"/>
</dbReference>
<dbReference type="eggNOG" id="COG0640">
    <property type="taxonomic scope" value="Bacteria"/>
</dbReference>
<evidence type="ECO:0000256" key="3">
    <source>
        <dbReference type="ARBA" id="ARBA00023163"/>
    </source>
</evidence>
<evidence type="ECO:0000256" key="2">
    <source>
        <dbReference type="ARBA" id="ARBA00023125"/>
    </source>
</evidence>
<evidence type="ECO:0000259" key="4">
    <source>
        <dbReference type="PROSITE" id="PS50987"/>
    </source>
</evidence>
<keyword evidence="3" id="KW-0804">Transcription</keyword>
<dbReference type="SMART" id="SM00418">
    <property type="entry name" value="HTH_ARSR"/>
    <property type="match status" value="1"/>
</dbReference>
<dbReference type="STRING" id="663278.Ethha_1697"/>
<dbReference type="NCBIfam" id="NF033788">
    <property type="entry name" value="HTH_metalloreg"/>
    <property type="match status" value="1"/>
</dbReference>
<dbReference type="InterPro" id="IPR051081">
    <property type="entry name" value="HTH_MetalResp_TranReg"/>
</dbReference>
<dbReference type="PANTHER" id="PTHR33154:SF33">
    <property type="entry name" value="TRANSCRIPTIONAL REPRESSOR SDPR"/>
    <property type="match status" value="1"/>
</dbReference>
<dbReference type="HOGENOM" id="CLU_097806_3_3_9"/>
<dbReference type="GO" id="GO:0003677">
    <property type="term" value="F:DNA binding"/>
    <property type="evidence" value="ECO:0007669"/>
    <property type="project" value="UniProtKB-KW"/>
</dbReference>
<dbReference type="InterPro" id="IPR001845">
    <property type="entry name" value="HTH_ArsR_DNA-bd_dom"/>
</dbReference>
<dbReference type="InterPro" id="IPR036390">
    <property type="entry name" value="WH_DNA-bd_sf"/>
</dbReference>
<dbReference type="PRINTS" id="PR00778">
    <property type="entry name" value="HTHARSR"/>
</dbReference>
<keyword evidence="2" id="KW-0238">DNA-binding</keyword>
<proteinExistence type="predicted"/>
<sequence>MTREEPYVKIYKALAHPIRVKIVKQLLDGPLCVCVLNEDVEFSQSNLSQHLRILKDAGILQSEKDGLRILYSIKDDEIKNLLKITEKIIKNQFDQIQRQFAEQTGSES</sequence>
<evidence type="ECO:0000313" key="5">
    <source>
        <dbReference type="EMBL" id="ADU27227.1"/>
    </source>
</evidence>
<feature type="domain" description="HTH arsR-type" evidence="4">
    <location>
        <begin position="1"/>
        <end position="93"/>
    </location>
</feature>
<dbReference type="AlphaFoldDB" id="E6U968"/>
<dbReference type="PANTHER" id="PTHR33154">
    <property type="entry name" value="TRANSCRIPTIONAL REGULATOR, ARSR FAMILY"/>
    <property type="match status" value="1"/>
</dbReference>
<reference evidence="5 6" key="1">
    <citation type="submission" date="2010-12" db="EMBL/GenBank/DDBJ databases">
        <title>Complete sequence of Ethanoligenens harbinense YUAN-3.</title>
        <authorList>
            <person name="Lucas S."/>
            <person name="Copeland A."/>
            <person name="Lapidus A."/>
            <person name="Cheng J.-F."/>
            <person name="Bruce D."/>
            <person name="Goodwin L."/>
            <person name="Pitluck S."/>
            <person name="Chertkov O."/>
            <person name="Misra M."/>
            <person name="Detter J.C."/>
            <person name="Han C."/>
            <person name="Tapia R."/>
            <person name="Land M."/>
            <person name="Hauser L."/>
            <person name="Jeffries C."/>
            <person name="Kyrpides N."/>
            <person name="Ivanova N."/>
            <person name="Mikhailova N."/>
            <person name="Wang A."/>
            <person name="Mouttaki H."/>
            <person name="He Z."/>
            <person name="Zhou J."/>
            <person name="Hemme C.L."/>
            <person name="Woyke T."/>
        </authorList>
    </citation>
    <scope>NUCLEOTIDE SEQUENCE [LARGE SCALE GENOMIC DNA]</scope>
    <source>
        <strain evidence="6">DSM 18485 / JCM 12961 / CGMCC 1.5033 / YUAN-3</strain>
    </source>
</reference>
<evidence type="ECO:0000313" key="6">
    <source>
        <dbReference type="Proteomes" id="UP000001551"/>
    </source>
</evidence>
<dbReference type="PROSITE" id="PS50987">
    <property type="entry name" value="HTH_ARSR_2"/>
    <property type="match status" value="1"/>
</dbReference>
<evidence type="ECO:0000256" key="1">
    <source>
        <dbReference type="ARBA" id="ARBA00023015"/>
    </source>
</evidence>
<dbReference type="Proteomes" id="UP000001551">
    <property type="component" value="Chromosome"/>
</dbReference>
<dbReference type="EMBL" id="CP002400">
    <property type="protein sequence ID" value="ADU27227.1"/>
    <property type="molecule type" value="Genomic_DNA"/>
</dbReference>
<gene>
    <name evidence="5" type="ordered locus">Ethha_1697</name>
</gene>
<keyword evidence="1" id="KW-0805">Transcription regulation</keyword>
<dbReference type="GO" id="GO:0003700">
    <property type="term" value="F:DNA-binding transcription factor activity"/>
    <property type="evidence" value="ECO:0007669"/>
    <property type="project" value="InterPro"/>
</dbReference>
<dbReference type="RefSeq" id="WP_013485580.1">
    <property type="nucleotide sequence ID" value="NC_014828.1"/>
</dbReference>
<dbReference type="Pfam" id="PF01022">
    <property type="entry name" value="HTH_5"/>
    <property type="match status" value="1"/>
</dbReference>
<accession>E6U968</accession>